<dbReference type="OrthoDB" id="551398at2759"/>
<evidence type="ECO:0000256" key="1">
    <source>
        <dbReference type="SAM" id="MobiDB-lite"/>
    </source>
</evidence>
<feature type="region of interest" description="Disordered" evidence="1">
    <location>
        <begin position="164"/>
        <end position="250"/>
    </location>
</feature>
<dbReference type="CDD" id="cd02883">
    <property type="entry name" value="NUDIX_Hydrolase"/>
    <property type="match status" value="1"/>
</dbReference>
<comment type="caution">
    <text evidence="2">The sequence shown here is derived from an EMBL/GenBank/DDBJ whole genome shotgun (WGS) entry which is preliminary data.</text>
</comment>
<dbReference type="InterPro" id="IPR015797">
    <property type="entry name" value="NUDIX_hydrolase-like_dom_sf"/>
</dbReference>
<dbReference type="Proteomes" id="UP000075714">
    <property type="component" value="Unassembled WGS sequence"/>
</dbReference>
<evidence type="ECO:0000313" key="3">
    <source>
        <dbReference type="Proteomes" id="UP000075714"/>
    </source>
</evidence>
<protein>
    <submittedName>
        <fullName evidence="2">Uncharacterized protein</fullName>
    </submittedName>
</protein>
<feature type="compositionally biased region" description="Pro residues" evidence="1">
    <location>
        <begin position="18"/>
        <end position="34"/>
    </location>
</feature>
<sequence length="304" mass="31373">MSSRLTMLRRAHAFGSPDPSPEPSSEPSPEPSAPPTESRHGVDRPWSLSDMPLGAGETKLGWSTRLKVMDYRAAGVVPFAYKEDEGELYVLLSIQEPNKKGMTGPVYTFLGGKVDPVDRMDARRTAAREVHEETHRLLCEADVLEALSGTSQACSMACGCSPPPRAEPAGPGPQQGPRPASEPGVSAAADNDDGDDAEAEARAAAERSASSRGAGPGPGSAKVAASAQAKHRTGQVEDGGRNDGGSVSAAAAAAGSTPALGPGAAPHAHFPSGRYIAFAVHLPGAWQLPDECDAKIKAAVWPVS</sequence>
<dbReference type="EMBL" id="LSYV01000006">
    <property type="protein sequence ID" value="KXZ54153.1"/>
    <property type="molecule type" value="Genomic_DNA"/>
</dbReference>
<reference evidence="3" key="1">
    <citation type="journal article" date="2016" name="Nat. Commun.">
        <title>The Gonium pectorale genome demonstrates co-option of cell cycle regulation during the evolution of multicellularity.</title>
        <authorList>
            <person name="Hanschen E.R."/>
            <person name="Marriage T.N."/>
            <person name="Ferris P.J."/>
            <person name="Hamaji T."/>
            <person name="Toyoda A."/>
            <person name="Fujiyama A."/>
            <person name="Neme R."/>
            <person name="Noguchi H."/>
            <person name="Minakuchi Y."/>
            <person name="Suzuki M."/>
            <person name="Kawai-Toyooka H."/>
            <person name="Smith D.R."/>
            <person name="Sparks H."/>
            <person name="Anderson J."/>
            <person name="Bakaric R."/>
            <person name="Luria V."/>
            <person name="Karger A."/>
            <person name="Kirschner M.W."/>
            <person name="Durand P.M."/>
            <person name="Michod R.E."/>
            <person name="Nozaki H."/>
            <person name="Olson B.J."/>
        </authorList>
    </citation>
    <scope>NUCLEOTIDE SEQUENCE [LARGE SCALE GENOMIC DNA]</scope>
    <source>
        <strain evidence="3">NIES-2863</strain>
    </source>
</reference>
<dbReference type="SUPFAM" id="SSF55811">
    <property type="entry name" value="Nudix"/>
    <property type="match status" value="1"/>
</dbReference>
<gene>
    <name evidence="2" type="ORF">GPECTOR_5g251</name>
</gene>
<evidence type="ECO:0000313" key="2">
    <source>
        <dbReference type="EMBL" id="KXZ54153.1"/>
    </source>
</evidence>
<proteinExistence type="predicted"/>
<organism evidence="2 3">
    <name type="scientific">Gonium pectorale</name>
    <name type="common">Green alga</name>
    <dbReference type="NCBI Taxonomy" id="33097"/>
    <lineage>
        <taxon>Eukaryota</taxon>
        <taxon>Viridiplantae</taxon>
        <taxon>Chlorophyta</taxon>
        <taxon>core chlorophytes</taxon>
        <taxon>Chlorophyceae</taxon>
        <taxon>CS clade</taxon>
        <taxon>Chlamydomonadales</taxon>
        <taxon>Volvocaceae</taxon>
        <taxon>Gonium</taxon>
    </lineage>
</organism>
<dbReference type="AlphaFoldDB" id="A0A150GWK7"/>
<feature type="compositionally biased region" description="Pro residues" evidence="1">
    <location>
        <begin position="164"/>
        <end position="176"/>
    </location>
</feature>
<accession>A0A150GWK7</accession>
<keyword evidence="3" id="KW-1185">Reference proteome</keyword>
<name>A0A150GWK7_GONPE</name>
<feature type="region of interest" description="Disordered" evidence="1">
    <location>
        <begin position="1"/>
        <end position="50"/>
    </location>
</feature>
<dbReference type="Gene3D" id="3.90.79.10">
    <property type="entry name" value="Nucleoside Triphosphate Pyrophosphohydrolase"/>
    <property type="match status" value="1"/>
</dbReference>